<keyword evidence="4" id="KW-1185">Reference proteome</keyword>
<dbReference type="InterPro" id="IPR036910">
    <property type="entry name" value="HMG_box_dom_sf"/>
</dbReference>
<dbReference type="InterPro" id="IPR035240">
    <property type="entry name" value="SprT_Zn_ribbon"/>
</dbReference>
<feature type="compositionally biased region" description="Polar residues" evidence="1">
    <location>
        <begin position="547"/>
        <end position="559"/>
    </location>
</feature>
<feature type="region of interest" description="Disordered" evidence="1">
    <location>
        <begin position="64"/>
        <end position="85"/>
    </location>
</feature>
<dbReference type="Pfam" id="PF17283">
    <property type="entry name" value="Zn_ribbon_SprT"/>
    <property type="match status" value="1"/>
</dbReference>
<protein>
    <recommendedName>
        <fullName evidence="2">SprT-like domain-containing protein</fullName>
    </recommendedName>
</protein>
<dbReference type="SMART" id="SM00731">
    <property type="entry name" value="SprT"/>
    <property type="match status" value="1"/>
</dbReference>
<dbReference type="InterPro" id="IPR006640">
    <property type="entry name" value="SprT-like_domain"/>
</dbReference>
<feature type="compositionally biased region" description="Polar residues" evidence="1">
    <location>
        <begin position="69"/>
        <end position="82"/>
    </location>
</feature>
<feature type="region of interest" description="Disordered" evidence="1">
    <location>
        <begin position="631"/>
        <end position="672"/>
    </location>
</feature>
<feature type="compositionally biased region" description="Polar residues" evidence="1">
    <location>
        <begin position="576"/>
        <end position="588"/>
    </location>
</feature>
<name>A0ABP1NBN1_XYLVO</name>
<dbReference type="Gene3D" id="1.10.30.10">
    <property type="entry name" value="High mobility group box domain"/>
    <property type="match status" value="1"/>
</dbReference>
<dbReference type="Proteomes" id="UP001642520">
    <property type="component" value="Unassembled WGS sequence"/>
</dbReference>
<evidence type="ECO:0000256" key="1">
    <source>
        <dbReference type="SAM" id="MobiDB-lite"/>
    </source>
</evidence>
<gene>
    <name evidence="3" type="ORF">XYLVIOL_LOCUS2469</name>
</gene>
<feature type="compositionally biased region" description="Polar residues" evidence="1">
    <location>
        <begin position="374"/>
        <end position="384"/>
    </location>
</feature>
<feature type="region of interest" description="Disordered" evidence="1">
    <location>
        <begin position="535"/>
        <end position="588"/>
    </location>
</feature>
<feature type="compositionally biased region" description="Low complexity" evidence="1">
    <location>
        <begin position="201"/>
        <end position="251"/>
    </location>
</feature>
<accession>A0ABP1NBN1</accession>
<evidence type="ECO:0000313" key="3">
    <source>
        <dbReference type="EMBL" id="CAL7936960.1"/>
    </source>
</evidence>
<feature type="compositionally biased region" description="Basic and acidic residues" evidence="1">
    <location>
        <begin position="400"/>
        <end position="412"/>
    </location>
</feature>
<dbReference type="PANTHER" id="PTHR23099">
    <property type="entry name" value="TRANSCRIPTIONAL REGULATOR"/>
    <property type="match status" value="1"/>
</dbReference>
<feature type="region of interest" description="Disordered" evidence="1">
    <location>
        <begin position="201"/>
        <end position="261"/>
    </location>
</feature>
<evidence type="ECO:0000259" key="2">
    <source>
        <dbReference type="SMART" id="SM00731"/>
    </source>
</evidence>
<feature type="compositionally biased region" description="Polar residues" evidence="1">
    <location>
        <begin position="631"/>
        <end position="640"/>
    </location>
</feature>
<feature type="compositionally biased region" description="Polar residues" evidence="1">
    <location>
        <begin position="647"/>
        <end position="659"/>
    </location>
</feature>
<dbReference type="Pfam" id="PF10263">
    <property type="entry name" value="SprT-like"/>
    <property type="match status" value="1"/>
</dbReference>
<feature type="domain" description="SprT-like" evidence="2">
    <location>
        <begin position="734"/>
        <end position="894"/>
    </location>
</feature>
<comment type="caution">
    <text evidence="3">The sequence shown here is derived from an EMBL/GenBank/DDBJ whole genome shotgun (WGS) entry which is preliminary data.</text>
</comment>
<dbReference type="EMBL" id="CAXAJV020001287">
    <property type="protein sequence ID" value="CAL7936960.1"/>
    <property type="molecule type" value="Genomic_DNA"/>
</dbReference>
<feature type="region of interest" description="Disordered" evidence="1">
    <location>
        <begin position="374"/>
        <end position="412"/>
    </location>
</feature>
<reference evidence="3 4" key="1">
    <citation type="submission" date="2024-08" db="EMBL/GenBank/DDBJ databases">
        <authorList>
            <person name="Will J Nash"/>
            <person name="Angela Man"/>
            <person name="Seanna McTaggart"/>
            <person name="Kendall Baker"/>
            <person name="Tom Barker"/>
            <person name="Leah Catchpole"/>
            <person name="Alex Durrant"/>
            <person name="Karim Gharbi"/>
            <person name="Naomi Irish"/>
            <person name="Gemy Kaithakottil"/>
            <person name="Debby Ku"/>
            <person name="Aaliyah Providence"/>
            <person name="Felix Shaw"/>
            <person name="David Swarbreck"/>
            <person name="Chris Watkins"/>
            <person name="Ann M. McCartney"/>
            <person name="Giulio Formenti"/>
            <person name="Alice Mouton"/>
            <person name="Noel Vella"/>
            <person name="Bjorn M von Reumont"/>
            <person name="Adriana Vella"/>
            <person name="Wilfried Haerty"/>
        </authorList>
    </citation>
    <scope>NUCLEOTIDE SEQUENCE [LARGE SCALE GENOMIC DNA]</scope>
</reference>
<dbReference type="SUPFAM" id="SSF47095">
    <property type="entry name" value="HMG-box"/>
    <property type="match status" value="1"/>
</dbReference>
<dbReference type="PANTHER" id="PTHR23099:SF0">
    <property type="entry name" value="GERM CELL NUCLEAR ACIDIC PROTEIN"/>
    <property type="match status" value="1"/>
</dbReference>
<proteinExistence type="predicted"/>
<organism evidence="3 4">
    <name type="scientific">Xylocopa violacea</name>
    <name type="common">Violet carpenter bee</name>
    <name type="synonym">Apis violacea</name>
    <dbReference type="NCBI Taxonomy" id="135666"/>
    <lineage>
        <taxon>Eukaryota</taxon>
        <taxon>Metazoa</taxon>
        <taxon>Ecdysozoa</taxon>
        <taxon>Arthropoda</taxon>
        <taxon>Hexapoda</taxon>
        <taxon>Insecta</taxon>
        <taxon>Pterygota</taxon>
        <taxon>Neoptera</taxon>
        <taxon>Endopterygota</taxon>
        <taxon>Hymenoptera</taxon>
        <taxon>Apocrita</taxon>
        <taxon>Aculeata</taxon>
        <taxon>Apoidea</taxon>
        <taxon>Anthophila</taxon>
        <taxon>Apidae</taxon>
        <taxon>Xylocopa</taxon>
        <taxon>Xylocopa</taxon>
    </lineage>
</organism>
<sequence length="966" mass="109335">MSSRKNELLLETKYKMLDNIIMGTDEKEDESLSNSQNFCLKLSQDSVESDNQETNNDEDIIVISDSSSKCSTPTHASRSSSTSKKHPLINNNVFILDSSDSDSVDNENEKYFQTWKAKAKSHFINNYQNDILKENKILYTSDESSCNSIEQMKCIENITSSDKTSSTYVTCTTGNSTTKGNANSHGNMYNKGNILSNYAVNSSRSNSKSSKSPSTSTCKSSNSSKSKSSNDNICKSSNSSKSKSSNNNFKSHLSRKDTKNIIKNIKSRQMVYESPKVRQENAQLDKEADDSIIHPAISSTTNLKQSNVIINETIDSESEIIPASQSNLTNLYKNHISKYFNVPNVEKDIGTTCTELSERKKKQILQWLMVNSPDSQSDNSFSVVSTSNKDDKSSGNSSLERLEMNYETPNNRERMRQQYAIEKGITTPGCNKVPPSTPLRQTTINEFVQRTEDNVSVHSKLTKSHAKNNMFPTSANPTTNVQQNIDITDCADILDKLYGKSWRDKADALFPKTEPRKVVATKNRGVQTERKITRRGRINISDSDDSNTSMKELNLQNQGSRKKTVQRSVKRRDNFINDQTSSESGCESSYHTALTNLRTSPNNLQTRQKVPSIVQQLTVLCDEETEDEYYKSNNNQNLNTGRRKLLFNNSGSEDSSTSEFDPDDEVPPKPIVKKDTTKNARQMYKLNTPTNVKYNKLKSEKHNSFLASLSESVPIANVHPEAKKYRLDYKHNKENLCNYLYKLYNEKVFDKELPDDMTIEWNVRMRGTAGYCYNKKSVKTLGGIVRSSRIVLATKILDTPDRLRDTLIHEMCHAAAWLINGVSDGHGPFWTTWASKAMQTFPELPPVRRCHDYKIKTKFTYKCVSCGYSIGRHSKSLDIEKKRCGHCYGKFELLVNKTTKSGTVQMQTPKRGLSAFALYVKENYNSVKKDRNIRHAQVMKILGQQFSAMKITKKQENVKNDSDTPD</sequence>
<feature type="compositionally biased region" description="Basic residues" evidence="1">
    <location>
        <begin position="560"/>
        <end position="570"/>
    </location>
</feature>
<evidence type="ECO:0000313" key="4">
    <source>
        <dbReference type="Proteomes" id="UP001642520"/>
    </source>
</evidence>